<dbReference type="InterPro" id="IPR043502">
    <property type="entry name" value="DNA/RNA_pol_sf"/>
</dbReference>
<evidence type="ECO:0000313" key="2">
    <source>
        <dbReference type="EMBL" id="KAK4398106.1"/>
    </source>
</evidence>
<dbReference type="SUPFAM" id="SSF56219">
    <property type="entry name" value="DNase I-like"/>
    <property type="match status" value="1"/>
</dbReference>
<dbReference type="PANTHER" id="PTHR33116">
    <property type="entry name" value="REVERSE TRANSCRIPTASE ZINC-BINDING DOMAIN-CONTAINING PROTEIN-RELATED-RELATED"/>
    <property type="match status" value="1"/>
</dbReference>
<comment type="caution">
    <text evidence="2">The sequence shown here is derived from an EMBL/GenBank/DDBJ whole genome shotgun (WGS) entry which is preliminary data.</text>
</comment>
<reference evidence="2" key="1">
    <citation type="submission" date="2020-06" db="EMBL/GenBank/DDBJ databases">
        <authorList>
            <person name="Li T."/>
            <person name="Hu X."/>
            <person name="Zhang T."/>
            <person name="Song X."/>
            <person name="Zhang H."/>
            <person name="Dai N."/>
            <person name="Sheng W."/>
            <person name="Hou X."/>
            <person name="Wei L."/>
        </authorList>
    </citation>
    <scope>NUCLEOTIDE SEQUENCE</scope>
    <source>
        <strain evidence="2">K16</strain>
        <tissue evidence="2">Leaf</tissue>
    </source>
</reference>
<dbReference type="InterPro" id="IPR026960">
    <property type="entry name" value="RVT-Znf"/>
</dbReference>
<dbReference type="SUPFAM" id="SSF56672">
    <property type="entry name" value="DNA/RNA polymerases"/>
    <property type="match status" value="1"/>
</dbReference>
<evidence type="ECO:0000259" key="1">
    <source>
        <dbReference type="PROSITE" id="PS50878"/>
    </source>
</evidence>
<dbReference type="CDD" id="cd01650">
    <property type="entry name" value="RT_nLTR_like"/>
    <property type="match status" value="1"/>
</dbReference>
<protein>
    <recommendedName>
        <fullName evidence="1">Reverse transcriptase domain-containing protein</fullName>
    </recommendedName>
</protein>
<dbReference type="Proteomes" id="UP001289374">
    <property type="component" value="Unassembled WGS sequence"/>
</dbReference>
<dbReference type="InterPro" id="IPR036691">
    <property type="entry name" value="Endo/exonu/phosph_ase_sf"/>
</dbReference>
<dbReference type="Pfam" id="PF13966">
    <property type="entry name" value="zf-RVT"/>
    <property type="match status" value="1"/>
</dbReference>
<dbReference type="EMBL" id="JACGWL010000007">
    <property type="protein sequence ID" value="KAK4398106.1"/>
    <property type="molecule type" value="Genomic_DNA"/>
</dbReference>
<dbReference type="Pfam" id="PF00078">
    <property type="entry name" value="RVT_1"/>
    <property type="match status" value="1"/>
</dbReference>
<keyword evidence="3" id="KW-1185">Reference proteome</keyword>
<organism evidence="2 3">
    <name type="scientific">Sesamum angolense</name>
    <dbReference type="NCBI Taxonomy" id="2727404"/>
    <lineage>
        <taxon>Eukaryota</taxon>
        <taxon>Viridiplantae</taxon>
        <taxon>Streptophyta</taxon>
        <taxon>Embryophyta</taxon>
        <taxon>Tracheophyta</taxon>
        <taxon>Spermatophyta</taxon>
        <taxon>Magnoliopsida</taxon>
        <taxon>eudicotyledons</taxon>
        <taxon>Gunneridae</taxon>
        <taxon>Pentapetalae</taxon>
        <taxon>asterids</taxon>
        <taxon>lamiids</taxon>
        <taxon>Lamiales</taxon>
        <taxon>Pedaliaceae</taxon>
        <taxon>Sesamum</taxon>
    </lineage>
</organism>
<dbReference type="Gene3D" id="3.60.10.10">
    <property type="entry name" value="Endonuclease/exonuclease/phosphatase"/>
    <property type="match status" value="1"/>
</dbReference>
<name>A0AAE2BUE3_9LAMI</name>
<sequence length="957" mass="108788">MRIGFWNVRGFNRPLKHNGVAHLIKNNRLCLLGILEMKLTTSAIARIINRTFPGCCQTNNFDVIAGGHILIIWNPAVIDLVPEDISPQVIHCRVKNKSSQLSFYISFIYGLYTVVHRRSMWDKLLELGQPMNMPWLILGDFNCVKSATEKQLGATPTCESNPVWCKLDRVLYNNEWLEADLLCNAHFSPPGCLSDHSPGIVSILDPPASQPKPFRFFNMWADHQDFMATVQNGWNLNVDGTAQFCLCRKLKALKGHLKAFNNLHFSHISVRAKDADLALQDAQIQLESDPENVTIRDSVRELRKKAVFLAEAQRHFYYQKAKLYFLKMGDRNTKFFHDMVKRNAAKSSMLAITKTDGTTITSAMEIGQEFVSYFTSLLGTEVPTLPVDNAVFNWGPKLSSELTLELCRVVTPEEVKQAIFNISDYKAPGPDGYSACFFKRAWHIVGDQVCTVVLDFFRSGHLLRQLNHSIIALVPKSDHCPTVADYQPISCCNVIYKAITKIIADRLASALEHQPTNATQPSLGDGALQTTSSLRRKWSGSTRGNGFHLAVQLMLTCVRHSTRYRGPSFHRSCTVALNGSLHGFFDGKEGLRQGDPMSPGLFLLCMEYFSRLIKRKTIDSDFNFHPKCEKLKITHLLFADDIMMFSRGDLPSIHILMEYLQEFRDVSGLAINTSKSSIFTAGIENNMLCDILARTEFTRGEMPVRFLGIPLAAQRLSADTLWIQWVDAVYLKGESVWDWQPKKGDSPLLQRLAEIRNRIITAFGSPEAAIQHMAEWSNSKGLDTSKAYEYFRPKRAKQPWQTVIWKAFIPPKYSFILWLGLRGRLSTRDRLTFLQEDSSCSLCINTQETAKHLFFECSFSNFLWTNIRQWLGINRRMSTLLSAVKWLIKEKTRSSVQNKARLIVLACTVYSLWRHRNEVIFEGKTPCPEGLVISIRITVYRILLTLFPHGLIMSQST</sequence>
<feature type="domain" description="Reverse transcriptase" evidence="1">
    <location>
        <begin position="455"/>
        <end position="711"/>
    </location>
</feature>
<dbReference type="PROSITE" id="PS50878">
    <property type="entry name" value="RT_POL"/>
    <property type="match status" value="1"/>
</dbReference>
<proteinExistence type="predicted"/>
<accession>A0AAE2BUE3</accession>
<reference evidence="2" key="2">
    <citation type="journal article" date="2024" name="Plant">
        <title>Genomic evolution and insights into agronomic trait innovations of Sesamum species.</title>
        <authorList>
            <person name="Miao H."/>
            <person name="Wang L."/>
            <person name="Qu L."/>
            <person name="Liu H."/>
            <person name="Sun Y."/>
            <person name="Le M."/>
            <person name="Wang Q."/>
            <person name="Wei S."/>
            <person name="Zheng Y."/>
            <person name="Lin W."/>
            <person name="Duan Y."/>
            <person name="Cao H."/>
            <person name="Xiong S."/>
            <person name="Wang X."/>
            <person name="Wei L."/>
            <person name="Li C."/>
            <person name="Ma Q."/>
            <person name="Ju M."/>
            <person name="Zhao R."/>
            <person name="Li G."/>
            <person name="Mu C."/>
            <person name="Tian Q."/>
            <person name="Mei H."/>
            <person name="Zhang T."/>
            <person name="Gao T."/>
            <person name="Zhang H."/>
        </authorList>
    </citation>
    <scope>NUCLEOTIDE SEQUENCE</scope>
    <source>
        <strain evidence="2">K16</strain>
    </source>
</reference>
<evidence type="ECO:0000313" key="3">
    <source>
        <dbReference type="Proteomes" id="UP001289374"/>
    </source>
</evidence>
<gene>
    <name evidence="2" type="ORF">Sango_1286100</name>
</gene>
<dbReference type="InterPro" id="IPR005135">
    <property type="entry name" value="Endo/exonuclease/phosphatase"/>
</dbReference>
<dbReference type="GO" id="GO:0003824">
    <property type="term" value="F:catalytic activity"/>
    <property type="evidence" value="ECO:0007669"/>
    <property type="project" value="InterPro"/>
</dbReference>
<dbReference type="InterPro" id="IPR000477">
    <property type="entry name" value="RT_dom"/>
</dbReference>
<dbReference type="PANTHER" id="PTHR33116:SF78">
    <property type="entry name" value="OS12G0587133 PROTEIN"/>
    <property type="match status" value="1"/>
</dbReference>
<dbReference type="Pfam" id="PF03372">
    <property type="entry name" value="Exo_endo_phos"/>
    <property type="match status" value="1"/>
</dbReference>
<dbReference type="AlphaFoldDB" id="A0AAE2BUE3"/>